<dbReference type="EMBL" id="RBWE01000001">
    <property type="protein sequence ID" value="RKO66030.1"/>
    <property type="molecule type" value="Genomic_DNA"/>
</dbReference>
<comment type="caution">
    <text evidence="2">The sequence shown here is derived from an EMBL/GenBank/DDBJ whole genome shotgun (WGS) entry which is preliminary data.</text>
</comment>
<keyword evidence="3" id="KW-1185">Reference proteome</keyword>
<dbReference type="Proteomes" id="UP000271256">
    <property type="component" value="Unassembled WGS sequence"/>
</dbReference>
<feature type="compositionally biased region" description="Polar residues" evidence="1">
    <location>
        <begin position="1"/>
        <end position="11"/>
    </location>
</feature>
<protein>
    <submittedName>
        <fullName evidence="2">Uncharacterized protein</fullName>
    </submittedName>
</protein>
<sequence>MVISPSKTQGQENKKRPASGPRLLSTGLNQDAIALKKPYNDDYNRIAREIKMFLTRNTVYS</sequence>
<dbReference type="AlphaFoldDB" id="A0A494WZG0"/>
<name>A0A494WZG0_9FIRM</name>
<accession>A0A494WZG0</accession>
<evidence type="ECO:0000256" key="1">
    <source>
        <dbReference type="SAM" id="MobiDB-lite"/>
    </source>
</evidence>
<reference evidence="2" key="1">
    <citation type="submission" date="2018-10" db="EMBL/GenBank/DDBJ databases">
        <authorList>
            <person name="Grouzdev D.S."/>
            <person name="Krutkina M.S."/>
            <person name="Tourova T.P."/>
            <person name="Nazina T.N."/>
        </authorList>
    </citation>
    <scope>NUCLEOTIDE SEQUENCE [LARGE SCALE GENOMIC DNA]</scope>
    <source>
        <strain evidence="2">435</strain>
    </source>
</reference>
<evidence type="ECO:0000313" key="3">
    <source>
        <dbReference type="Proteomes" id="UP000271256"/>
    </source>
</evidence>
<evidence type="ECO:0000313" key="2">
    <source>
        <dbReference type="EMBL" id="RKO66030.1"/>
    </source>
</evidence>
<feature type="region of interest" description="Disordered" evidence="1">
    <location>
        <begin position="1"/>
        <end position="27"/>
    </location>
</feature>
<organism evidence="2 3">
    <name type="scientific">Desulfofundulus salinus</name>
    <dbReference type="NCBI Taxonomy" id="2419843"/>
    <lineage>
        <taxon>Bacteria</taxon>
        <taxon>Bacillati</taxon>
        <taxon>Bacillota</taxon>
        <taxon>Clostridia</taxon>
        <taxon>Eubacteriales</taxon>
        <taxon>Peptococcaceae</taxon>
        <taxon>Desulfofundulus</taxon>
    </lineage>
</organism>
<proteinExistence type="predicted"/>
<gene>
    <name evidence="2" type="ORF">D7024_03095</name>
</gene>